<reference evidence="2" key="1">
    <citation type="submission" date="2020-08" db="EMBL/GenBank/DDBJ databases">
        <title>Multicomponent nature underlies the extraordinary mechanical properties of spider dragline silk.</title>
        <authorList>
            <person name="Kono N."/>
            <person name="Nakamura H."/>
            <person name="Mori M."/>
            <person name="Yoshida Y."/>
            <person name="Ohtoshi R."/>
            <person name="Malay A.D."/>
            <person name="Moran D.A.P."/>
            <person name="Tomita M."/>
            <person name="Numata K."/>
            <person name="Arakawa K."/>
        </authorList>
    </citation>
    <scope>NUCLEOTIDE SEQUENCE</scope>
</reference>
<accession>A0A8X7CIX6</accession>
<sequence length="307" mass="35741">MMDLNEIENVRLKDLLEREFKKEQIPLETKTKELSEEQDGYKEVVMSKKATEIDHRCTSRLEESKYQELIEKPNSVATETEQLSEKELGRKILVTEEQISENTETESTSETEEIIFSSKEQLIENFKNDINLIKEVIAYILRPEELIISKDSNQIKRGKWDLHVETMDGVSFTIPFENGKDSFGSKLISCSPVFDKMLRNPMLEKLKKRVKIIDIDCQTLINLLIYLQKGCIEMESLSDVCDLYEMADKYNIQDLMQKCAMNMTTYFSPENITDVKSLATLHSDDFLLQLVKDTKIKICFLYLLNQN</sequence>
<dbReference type="AlphaFoldDB" id="A0A8X7CIX6"/>
<dbReference type="Pfam" id="PF00651">
    <property type="entry name" value="BTB"/>
    <property type="match status" value="1"/>
</dbReference>
<proteinExistence type="predicted"/>
<evidence type="ECO:0000259" key="1">
    <source>
        <dbReference type="Pfam" id="PF00651"/>
    </source>
</evidence>
<name>A0A8X7CIX6_9ARAC</name>
<dbReference type="PANTHER" id="PTHR24413">
    <property type="entry name" value="SPECKLE-TYPE POZ PROTEIN"/>
    <property type="match status" value="1"/>
</dbReference>
<dbReference type="EMBL" id="BMAV01015792">
    <property type="protein sequence ID" value="GFY65977.1"/>
    <property type="molecule type" value="Genomic_DNA"/>
</dbReference>
<comment type="caution">
    <text evidence="2">The sequence shown here is derived from an EMBL/GenBank/DDBJ whole genome shotgun (WGS) entry which is preliminary data.</text>
</comment>
<dbReference type="InterPro" id="IPR011333">
    <property type="entry name" value="SKP1/BTB/POZ_sf"/>
</dbReference>
<dbReference type="CDD" id="cd18186">
    <property type="entry name" value="BTB_POZ_ZBTB_KLHL-like"/>
    <property type="match status" value="1"/>
</dbReference>
<dbReference type="Proteomes" id="UP000886998">
    <property type="component" value="Unassembled WGS sequence"/>
</dbReference>
<gene>
    <name evidence="2" type="primary">AVEN_165906_1</name>
    <name evidence="2" type="ORF">TNIN_228991</name>
</gene>
<dbReference type="Gene3D" id="3.30.710.10">
    <property type="entry name" value="Potassium Channel Kv1.1, Chain A"/>
    <property type="match status" value="1"/>
</dbReference>
<evidence type="ECO:0000313" key="2">
    <source>
        <dbReference type="EMBL" id="GFY65977.1"/>
    </source>
</evidence>
<feature type="domain" description="BTB" evidence="1">
    <location>
        <begin position="187"/>
        <end position="263"/>
    </location>
</feature>
<dbReference type="InterPro" id="IPR000210">
    <property type="entry name" value="BTB/POZ_dom"/>
</dbReference>
<protein>
    <recommendedName>
        <fullName evidence="1">BTB domain-containing protein</fullName>
    </recommendedName>
</protein>
<organism evidence="2 3">
    <name type="scientific">Trichonephila inaurata madagascariensis</name>
    <dbReference type="NCBI Taxonomy" id="2747483"/>
    <lineage>
        <taxon>Eukaryota</taxon>
        <taxon>Metazoa</taxon>
        <taxon>Ecdysozoa</taxon>
        <taxon>Arthropoda</taxon>
        <taxon>Chelicerata</taxon>
        <taxon>Arachnida</taxon>
        <taxon>Araneae</taxon>
        <taxon>Araneomorphae</taxon>
        <taxon>Entelegynae</taxon>
        <taxon>Araneoidea</taxon>
        <taxon>Nephilidae</taxon>
        <taxon>Trichonephila</taxon>
        <taxon>Trichonephila inaurata</taxon>
    </lineage>
</organism>
<evidence type="ECO:0000313" key="3">
    <source>
        <dbReference type="Proteomes" id="UP000886998"/>
    </source>
</evidence>
<dbReference type="SUPFAM" id="SSF54695">
    <property type="entry name" value="POZ domain"/>
    <property type="match status" value="1"/>
</dbReference>
<keyword evidence="3" id="KW-1185">Reference proteome</keyword>
<dbReference type="OrthoDB" id="6426170at2759"/>